<evidence type="ECO:0000256" key="1">
    <source>
        <dbReference type="ARBA" id="ARBA00022475"/>
    </source>
</evidence>
<proteinExistence type="predicted"/>
<name>A0A917NE18_9GAMM</name>
<evidence type="ECO:0000313" key="6">
    <source>
        <dbReference type="Proteomes" id="UP000630149"/>
    </source>
</evidence>
<dbReference type="RefSeq" id="WP_131777300.1">
    <property type="nucleotide sequence ID" value="NZ_BMOB01000011.1"/>
</dbReference>
<protein>
    <recommendedName>
        <fullName evidence="4">SecA family profile domain-containing protein</fullName>
    </recommendedName>
</protein>
<keyword evidence="2" id="KW-0813">Transport</keyword>
<dbReference type="InterPro" id="IPR027417">
    <property type="entry name" value="P-loop_NTPase"/>
</dbReference>
<dbReference type="Proteomes" id="UP000630149">
    <property type="component" value="Unassembled WGS sequence"/>
</dbReference>
<keyword evidence="6" id="KW-1185">Reference proteome</keyword>
<dbReference type="GO" id="GO:0006605">
    <property type="term" value="P:protein targeting"/>
    <property type="evidence" value="ECO:0007669"/>
    <property type="project" value="InterPro"/>
</dbReference>
<dbReference type="InterPro" id="IPR011115">
    <property type="entry name" value="SecA_DEAD"/>
</dbReference>
<dbReference type="GO" id="GO:0017038">
    <property type="term" value="P:protein import"/>
    <property type="evidence" value="ECO:0007669"/>
    <property type="project" value="InterPro"/>
</dbReference>
<dbReference type="InterPro" id="IPR014018">
    <property type="entry name" value="SecA_motor_DEAD"/>
</dbReference>
<accession>A0A917NE18</accession>
<feature type="domain" description="SecA family profile" evidence="4">
    <location>
        <begin position="1928"/>
        <end position="2535"/>
    </location>
</feature>
<reference evidence="5" key="1">
    <citation type="journal article" date="2014" name="Int. J. Syst. Evol. Microbiol.">
        <title>Complete genome sequence of Corynebacterium casei LMG S-19264T (=DSM 44701T), isolated from a smear-ripened cheese.</title>
        <authorList>
            <consortium name="US DOE Joint Genome Institute (JGI-PGF)"/>
            <person name="Walter F."/>
            <person name="Albersmeier A."/>
            <person name="Kalinowski J."/>
            <person name="Ruckert C."/>
        </authorList>
    </citation>
    <scope>NUCLEOTIDE SEQUENCE</scope>
    <source>
        <strain evidence="5">JCM 13919</strain>
    </source>
</reference>
<keyword evidence="1" id="KW-1003">Cell membrane</keyword>
<dbReference type="PROSITE" id="PS51196">
    <property type="entry name" value="SECA_MOTOR_DEAD"/>
    <property type="match status" value="1"/>
</dbReference>
<dbReference type="GO" id="GO:0006886">
    <property type="term" value="P:intracellular protein transport"/>
    <property type="evidence" value="ECO:0007669"/>
    <property type="project" value="InterPro"/>
</dbReference>
<dbReference type="PANTHER" id="PTHR30612">
    <property type="entry name" value="SECA INNER MEMBRANE COMPONENT OF SEC PROTEIN SECRETION SYSTEM"/>
    <property type="match status" value="1"/>
</dbReference>
<keyword evidence="1" id="KW-0472">Membrane</keyword>
<dbReference type="GO" id="GO:0016020">
    <property type="term" value="C:membrane"/>
    <property type="evidence" value="ECO:0007669"/>
    <property type="project" value="InterPro"/>
</dbReference>
<dbReference type="InterPro" id="IPR000185">
    <property type="entry name" value="SecA"/>
</dbReference>
<keyword evidence="2" id="KW-0653">Protein transport</keyword>
<dbReference type="Pfam" id="PF07517">
    <property type="entry name" value="SecA_DEAD"/>
    <property type="match status" value="1"/>
</dbReference>
<organism evidence="5 6">
    <name type="scientific">Legionella impletisoli</name>
    <dbReference type="NCBI Taxonomy" id="343510"/>
    <lineage>
        <taxon>Bacteria</taxon>
        <taxon>Pseudomonadati</taxon>
        <taxon>Pseudomonadota</taxon>
        <taxon>Gammaproteobacteria</taxon>
        <taxon>Legionellales</taxon>
        <taxon>Legionellaceae</taxon>
        <taxon>Legionella</taxon>
    </lineage>
</organism>
<evidence type="ECO:0000256" key="2">
    <source>
        <dbReference type="ARBA" id="ARBA00022927"/>
    </source>
</evidence>
<dbReference type="EMBL" id="BMOB01000011">
    <property type="protein sequence ID" value="GGI91649.1"/>
    <property type="molecule type" value="Genomic_DNA"/>
</dbReference>
<reference evidence="5" key="2">
    <citation type="submission" date="2020-09" db="EMBL/GenBank/DDBJ databases">
        <authorList>
            <person name="Sun Q."/>
            <person name="Ohkuma M."/>
        </authorList>
    </citation>
    <scope>NUCLEOTIDE SEQUENCE</scope>
    <source>
        <strain evidence="5">JCM 13919</strain>
    </source>
</reference>
<dbReference type="OrthoDB" id="5646760at2"/>
<dbReference type="PANTHER" id="PTHR30612:SF0">
    <property type="entry name" value="CHLOROPLAST PROTEIN-TRANSPORTING ATPASE"/>
    <property type="match status" value="1"/>
</dbReference>
<keyword evidence="3" id="KW-0811">Translocation</keyword>
<dbReference type="SUPFAM" id="SSF52540">
    <property type="entry name" value="P-loop containing nucleoside triphosphate hydrolases"/>
    <property type="match status" value="1"/>
</dbReference>
<gene>
    <name evidence="5" type="ORF">GCM10007966_20390</name>
</gene>
<evidence type="ECO:0000256" key="3">
    <source>
        <dbReference type="ARBA" id="ARBA00023010"/>
    </source>
</evidence>
<dbReference type="GO" id="GO:0005524">
    <property type="term" value="F:ATP binding"/>
    <property type="evidence" value="ECO:0007669"/>
    <property type="project" value="InterPro"/>
</dbReference>
<dbReference type="Gene3D" id="3.40.50.300">
    <property type="entry name" value="P-loop containing nucleotide triphosphate hydrolases"/>
    <property type="match status" value="2"/>
</dbReference>
<sequence>MYSESFPQLNAHFGFDNFEVIAEVLEKNFGDLFQLDVLNELVKQGKTSGSYWNLFQQCMLELKGLYTAQEVELKLSRLLANGMKIHQLLITNYIFVPRLERVQSHQIGWREKLLTSTLTPHDSLTYLDMVRTAAWMQSKARSSITYSVCHVRNLAHHLKSHDSKIILVNLTDDPKNLPKWGVINHTKEPIELFCEALLTEDEKLALESKLGTSSINYLGGTADFSYSTGLTALAWINDVVKRSGCALTRHSDYYAMVEEFTFMQSNLGYFDTKEHAFVMVEASVLALDQTHSIYPFTRAAILGDHTAQAYGANDLVRAALYYYKKRGTFQAYEQVRSSQTHLNARSFSLALDAAMMHTPISPDSLERILTEPDDQTVRLNVPEDLDGIWGMLKSNYSMHGHSYSVDWGFINKNFQDTEHLSPTSSSKAGAMVLTVFRSQAKKAKLEIHLPKKYSLSLADQRTIVRFMGNNAYVAELLNPENNASLEQVRKQLLPIFARNRWLQANGYLPPMSDDYWKQAARYWIIHLKANPDVLLPKQENERFKRCVLEMSVKGLEHVLSFLSDEVEHETLQTLYGALKPAFFATCPAEDYQPYFTLLLQHLQRRNYFPYSELGLGYQPGNNDTLLDLLGELNHLESFEKITFTNSLQHRGEFYIFLRLLIQRAQSETWTSIISIPELEDKHCVRDEDRELRQLYGLLNDIILINRQRIPSQKILKNIKEASDFSAPEESEAVHEGYEVLQDSLDEAPQELEYDLSRLNGLGPWPLKRGGAVQLQLQQQQQIQQARQIQKEQQRMVVNQLDHALSMTLVDYRNIDELLGDFYREYATEHEVFERAATLISDSETLLQGYFHTWINANPEVPAREVIQKMTLEAAKELLRRHRRLTSGLNPDNLPKGFYTQRSKDGILVLCYSPEFSYSITPTPLTINLFAPLPVAERWKGDFKLFNIDKYLSVSSALLDREDLNQILLFALLQPPKSNYDEDYNQFVATYFPKTSGLFSSFKTDPLLRKIEQNKEKVKRHWLIFLQTWQHLGRDGIEQFLRTDEADLVLSLEEATQLLLANLSPELREWYLSHRFDAKNLRALGQVYYRFGIDGVRYFLAKLNQIELALGREFFEVFEEHLLRSSDNFNCFMSVEWFTAMDDMIEKLKSQHASGLKQAWQTIFTKHIQSLGFEKTETLWHGFEYFAAEIAELGLELEGNEFDDLEPGNMLVSMDRILTSLKVIPGLLLQQAFLKNLARMDLTHGGVHYALQHERFKFFEPTLELHDFYQGTPTYAPDLANLYDWRGSVAPLNMQRALASQSRFNAQAFDTLKDVLGDGLEPSRHQLMWLLHTDYRMDALDDVLQSLNAVSKSYQAMVASHLHHAVYGLGHKSLAISLEAVIRLEATGLLSRDLLRKHPNGAILEAITILHHSNRFDACGAVVRLWEQNTQKPEGYPEGMFYQSLKLAVLFGVEQEQLQSYLEQTQMLPPVVQLELKLLFTQLLSVDYATSELQALTDPLNWESLMQCITAMCSDLAHTARHRISLIETFNERGIQFKYSKTGEFRALTTKEQDGPADLGFFIDHEERLWRFLQAHIAVPVQGGAQESLMPIIRFLKRLQLNRTYLNEIEPLLSTLEKTENGKYWSASYFYEMLRAFQPDNDQTAYPISLLKAALEEHTIAPKPIDGIEKSFPVLLVAPIQAILKNTVFNRAQQTILCKIALKEFDWQGSIALVHEMMAVFANNAFVDCRGFALNMLSTSKTFHELELRFEKSRWLLQHPGNESVARDWPAMSTLWLKALSEREGSEALLDKIRSKFEEGSEQQALMLHILAFSTLRQGLKDTETYNSEYKRKGAKLIERLMDLSLSDLHLIANTYPQQPSPGADDLLRLIKSVSSGEINLPDALNAFLSKPFPEPRSDYGDVASTREEDLQRMMTDTKVSAEHARQSLSAEHATRLTLIFAHLKHLESGYEQIRGFDKPVTRMTQTEIREAFKRLSQASLANPDDDALRAQVWAIIFEALARTTRKYPHLAQQFSLIANDVCVDVPTRVLQFATGEGKSHLVAMRAARNVGQGKEVDVCTAKRTLAQRDLIEDYQSFFDYLDIRTAYIHPKSNREEYVNSQVRYSTAGDISLFLDEQSYAGEPIEIDRNQRVALFDEFDFIVFEEGRKTEYNYARPTGATPKQMTWFYQAINAFYLANKDALVDEGRIHSETLKLLSHYLLEAADENEDRQSFVFRLLNEPLQLVQWLQSAHEAHELNWGIEFTVREVEIHMGDEAESYPMREVIPLSADNQTMFGSTYSAGVHQLLAVRLNTEARLKDEPQNFHIHPESHIISSQVVSQRMKQLWGRWEGFSGTISAAQAKTLNLEYATEVLHVPTNQRDLRFWNKPKFYNSADERLADVVTQIKQCIAQNKSFLFSCKNDKQVELLKQALQPHFSQEELEQQFIFFTNEEHRSPAEVLEDKVQMEHWHGGKKQRGIGLAASGFGRGDNVGVEAVFLFDVNDLNDLLQKGGRTGRNGEEGEVFQFYLREDLRMEEERLLQLLELHYPAAHAGIRAALADAIGDNEDEQCFQRVMALREFTFSLQNAANQGYRRAIAQLSSWGMEILGQVKEPSLRYSLTTRFSRMLKVLEKEWIDISSRDETPDDKIRRVHASILNKTREFHQAYADATQTSVVSFDLAEHQAQPIKLVLAKKPNPSTETDRAVASICGVLSRLSDSSGMEHVPERMSILEQHGALQRFAKRISRCTSRIEFLQKLELTVAHIVSPSEAFQTVEEFARDEIEFAQFFIDVSEATKLSIMAKLEGLIPELQTLAIQRLRQAGLLSMESRMVEIAPVLDYLNRLTPWQQWHWGGDYLLQLDKLLAETPRSRLTLQFTQAKPMPIQYFNTIGNIAKTVDFDACPYEEVLIQIEQAIAGTIDQRVRMLTKWETWVFEGFSKEERLPFLLSFCRTMEQFEEGRDWDVFARLVKKTTEWWNKGGQGQYQKSLIELWNILGQPFGQISDVSESLDWCMKLAGKSWFEIMLSMLITLSNEQLLNHKNQIEFLWQMVNAMDCSKSKKTETFTKRIELLSKLYHLLDEEVDQLNRTATLEQLKSLDNERFVIMLEAMEHFEALFQKYPKAFEQYLNYLADTNLTLEKIRLLHQGIKQAVDYHEHHPEYSLEVLLQGLARFRDKNEAVIKHVVDSFKTTGTPGVLFDNAALYLGQRASLKESEKIRKVMRDFYDASLRVGNELKQVFDEPEFNRILSFASDESRDERDQRIIFMHMLQQGVFIHDMPEGYETDAIQPIGAPQNEALLQAGYNRYLIQAQTILDSNPVKPRKAKVRDLSFEQESRLMQLANEFEVIGSSTLQLKETDNQVARMGQEVKSLLSSYQGTWFKAQHRKIEAEDLQQAIDAILIQPNQGIETRYELVLQAIFDAKVRAIDEDFKINQTRGWFKLNRGGKSRYLNTLNQMQDMVIRHIASDLHAVDRLPLLQHQGMLEISMLTEKLLAGLDDHNDEKLNPDDHRFKWFSSRLTQASLLLPKNRKKLNELMTLGRNLVGATQLSQLERNEAIRQLKTLVDTLRQHASAIPTHLTLLVHDMLARGDALMNKLQDQRMLDDLKHDLMQRDFS</sequence>
<comment type="caution">
    <text evidence="5">The sequence shown here is derived from an EMBL/GenBank/DDBJ whole genome shotgun (WGS) entry which is preliminary data.</text>
</comment>
<evidence type="ECO:0000259" key="4">
    <source>
        <dbReference type="PROSITE" id="PS51196"/>
    </source>
</evidence>
<evidence type="ECO:0000313" key="5">
    <source>
        <dbReference type="EMBL" id="GGI91649.1"/>
    </source>
</evidence>